<dbReference type="Gene3D" id="3.40.50.300">
    <property type="entry name" value="P-loop containing nucleotide triphosphate hydrolases"/>
    <property type="match status" value="1"/>
</dbReference>
<dbReference type="GO" id="GO:0043190">
    <property type="term" value="C:ATP-binding cassette (ABC) transporter complex"/>
    <property type="evidence" value="ECO:0007669"/>
    <property type="project" value="TreeGrafter"/>
</dbReference>
<dbReference type="InterPro" id="IPR003593">
    <property type="entry name" value="AAA+_ATPase"/>
</dbReference>
<dbReference type="SUPFAM" id="SSF52540">
    <property type="entry name" value="P-loop containing nucleoside triphosphate hydrolases"/>
    <property type="match status" value="1"/>
</dbReference>
<keyword evidence="7" id="KW-1278">Translocase</keyword>
<dbReference type="InterPro" id="IPR003439">
    <property type="entry name" value="ABC_transporter-like_ATP-bd"/>
</dbReference>
<evidence type="ECO:0000256" key="1">
    <source>
        <dbReference type="ARBA" id="ARBA00004236"/>
    </source>
</evidence>
<dbReference type="PANTHER" id="PTHR43553:SF24">
    <property type="entry name" value="ENERGY-COUPLING FACTOR TRANSPORTER ATP-BINDING PROTEIN ECFA1"/>
    <property type="match status" value="1"/>
</dbReference>
<evidence type="ECO:0000256" key="8">
    <source>
        <dbReference type="ARBA" id="ARBA00023136"/>
    </source>
</evidence>
<dbReference type="STRING" id="755178.Cyan10605_0207"/>
<organism evidence="10 11">
    <name type="scientific">Cyanobacterium aponinum (strain PCC 10605)</name>
    <dbReference type="NCBI Taxonomy" id="755178"/>
    <lineage>
        <taxon>Bacteria</taxon>
        <taxon>Bacillati</taxon>
        <taxon>Cyanobacteriota</taxon>
        <taxon>Cyanophyceae</taxon>
        <taxon>Oscillatoriophycideae</taxon>
        <taxon>Chroococcales</taxon>
        <taxon>Geminocystaceae</taxon>
        <taxon>Cyanobacterium</taxon>
    </lineage>
</organism>
<dbReference type="FunFam" id="3.40.50.300:FF:000224">
    <property type="entry name" value="Energy-coupling factor transporter ATP-binding protein EcfA"/>
    <property type="match status" value="1"/>
</dbReference>
<evidence type="ECO:0000256" key="6">
    <source>
        <dbReference type="ARBA" id="ARBA00022840"/>
    </source>
</evidence>
<sequence>MIAVEINNISFNYNQQQIFNDLCLTINNQEKVGIIGANGAGKTTLFLSICGILKLNQGEIKLFNKTIAAGKFHPEIGLVFQNPDDQLFCPTVKDDIIFGAENLGLSSSEIEARFNQVITTVGVKHLINRIPHQLSGGEKCMVAIASVLIMQPKIILYDEPSANLDLKARRKLIQFLQSSSETILVSAHDLELILEVCDRVIVMNKGKIIADGIPEKIMSDEKLMRENNLEIPPSLSR</sequence>
<dbReference type="GO" id="GO:0005524">
    <property type="term" value="F:ATP binding"/>
    <property type="evidence" value="ECO:0007669"/>
    <property type="project" value="UniProtKB-KW"/>
</dbReference>
<dbReference type="AlphaFoldDB" id="K9Z1V7"/>
<dbReference type="CDD" id="cd03225">
    <property type="entry name" value="ABC_cobalt_CbiO_domain1"/>
    <property type="match status" value="1"/>
</dbReference>
<reference evidence="11" key="1">
    <citation type="journal article" date="2013" name="Proc. Natl. Acad. Sci. U.S.A.">
        <title>Improving the coverage of the cyanobacterial phylum using diversity-driven genome sequencing.</title>
        <authorList>
            <person name="Shih P.M."/>
            <person name="Wu D."/>
            <person name="Latifi A."/>
            <person name="Axen S.D."/>
            <person name="Fewer D.P."/>
            <person name="Talla E."/>
            <person name="Calteau A."/>
            <person name="Cai F."/>
            <person name="Tandeau de Marsac N."/>
            <person name="Rippka R."/>
            <person name="Herdman M."/>
            <person name="Sivonen K."/>
            <person name="Coursin T."/>
            <person name="Laurent T."/>
            <person name="Goodwin L."/>
            <person name="Nolan M."/>
            <person name="Davenport K.W."/>
            <person name="Han C.S."/>
            <person name="Rubin E.M."/>
            <person name="Eisen J.A."/>
            <person name="Woyke T."/>
            <person name="Gugger M."/>
            <person name="Kerfeld C.A."/>
        </authorList>
    </citation>
    <scope>NUCLEOTIDE SEQUENCE [LARGE SCALE GENOMIC DNA]</scope>
    <source>
        <strain evidence="11">PCC 10605</strain>
    </source>
</reference>
<name>K9Z1V7_CYAAP</name>
<evidence type="ECO:0000256" key="7">
    <source>
        <dbReference type="ARBA" id="ARBA00022967"/>
    </source>
</evidence>
<keyword evidence="11" id="KW-1185">Reference proteome</keyword>
<dbReference type="InterPro" id="IPR015856">
    <property type="entry name" value="ABC_transpr_CbiO/EcfA_su"/>
</dbReference>
<keyword evidence="4" id="KW-1003">Cell membrane</keyword>
<dbReference type="SMART" id="SM00382">
    <property type="entry name" value="AAA"/>
    <property type="match status" value="1"/>
</dbReference>
<evidence type="ECO:0000256" key="2">
    <source>
        <dbReference type="ARBA" id="ARBA00005417"/>
    </source>
</evidence>
<dbReference type="OrthoDB" id="9784332at2"/>
<dbReference type="PATRIC" id="fig|755178.3.peg.217"/>
<dbReference type="KEGG" id="can:Cyan10605_0207"/>
<feature type="domain" description="ABC transporter" evidence="9">
    <location>
        <begin position="4"/>
        <end position="230"/>
    </location>
</feature>
<dbReference type="PANTHER" id="PTHR43553">
    <property type="entry name" value="HEAVY METAL TRANSPORTER"/>
    <property type="match status" value="1"/>
</dbReference>
<comment type="similarity">
    <text evidence="2">Belongs to the ABC transporter superfamily.</text>
</comment>
<dbReference type="EMBL" id="CP003947">
    <property type="protein sequence ID" value="AFZ52363.1"/>
    <property type="molecule type" value="Genomic_DNA"/>
</dbReference>
<dbReference type="GO" id="GO:0042626">
    <property type="term" value="F:ATPase-coupled transmembrane transporter activity"/>
    <property type="evidence" value="ECO:0007669"/>
    <property type="project" value="TreeGrafter"/>
</dbReference>
<accession>K9Z1V7</accession>
<keyword evidence="3" id="KW-0813">Transport</keyword>
<keyword evidence="6" id="KW-0067">ATP-binding</keyword>
<evidence type="ECO:0000259" key="9">
    <source>
        <dbReference type="PROSITE" id="PS50893"/>
    </source>
</evidence>
<evidence type="ECO:0000256" key="5">
    <source>
        <dbReference type="ARBA" id="ARBA00022741"/>
    </source>
</evidence>
<evidence type="ECO:0000256" key="4">
    <source>
        <dbReference type="ARBA" id="ARBA00022475"/>
    </source>
</evidence>
<keyword evidence="5" id="KW-0547">Nucleotide-binding</keyword>
<dbReference type="Proteomes" id="UP000010480">
    <property type="component" value="Chromosome"/>
</dbReference>
<evidence type="ECO:0000256" key="3">
    <source>
        <dbReference type="ARBA" id="ARBA00022448"/>
    </source>
</evidence>
<comment type="subcellular location">
    <subcellularLocation>
        <location evidence="1">Cell membrane</location>
    </subcellularLocation>
</comment>
<dbReference type="PROSITE" id="PS50893">
    <property type="entry name" value="ABC_TRANSPORTER_2"/>
    <property type="match status" value="1"/>
</dbReference>
<gene>
    <name evidence="10" type="ordered locus">Cyan10605_0207</name>
</gene>
<dbReference type="GO" id="GO:0016887">
    <property type="term" value="F:ATP hydrolysis activity"/>
    <property type="evidence" value="ECO:0007669"/>
    <property type="project" value="InterPro"/>
</dbReference>
<evidence type="ECO:0000313" key="11">
    <source>
        <dbReference type="Proteomes" id="UP000010480"/>
    </source>
</evidence>
<evidence type="ECO:0000313" key="10">
    <source>
        <dbReference type="EMBL" id="AFZ52363.1"/>
    </source>
</evidence>
<dbReference type="InterPro" id="IPR050095">
    <property type="entry name" value="ECF_ABC_transporter_ATP-bd"/>
</dbReference>
<dbReference type="RefSeq" id="WP_015218095.1">
    <property type="nucleotide sequence ID" value="NC_019776.1"/>
</dbReference>
<protein>
    <submittedName>
        <fullName evidence="10">Fe(3+)-transporting ATPase</fullName>
    </submittedName>
</protein>
<dbReference type="HOGENOM" id="CLU_000604_1_22_3"/>
<dbReference type="eggNOG" id="COG1122">
    <property type="taxonomic scope" value="Bacteria"/>
</dbReference>
<dbReference type="Pfam" id="PF00005">
    <property type="entry name" value="ABC_tran"/>
    <property type="match status" value="1"/>
</dbReference>
<keyword evidence="8" id="KW-0472">Membrane</keyword>
<dbReference type="InterPro" id="IPR027417">
    <property type="entry name" value="P-loop_NTPase"/>
</dbReference>
<proteinExistence type="inferred from homology"/>